<evidence type="ECO:0000313" key="1">
    <source>
        <dbReference type="EMBL" id="CAD9388085.1"/>
    </source>
</evidence>
<dbReference type="PANTHER" id="PTHR34060:SF1">
    <property type="entry name" value="POLYKETIDE CYCLASE _ DEHYDRASE AND LIPID TRANSPORT PROTEIN"/>
    <property type="match status" value="1"/>
</dbReference>
<sequence>MLEVTDEDARAPNRIRFKLVDSQMFAAFDGEWRVQAYSRTRSRTDPSKFDYKSKLSYVVSITPKGLVPVPALEWRIREDVPINLKAVKLASEKRVKKAS</sequence>
<accession>A0A7S2FCT2</accession>
<dbReference type="PANTHER" id="PTHR34060">
    <property type="entry name" value="POLYKETIDE CYCLASE / DEHYDRASE AND LIPID TRANSPORT PROTEIN"/>
    <property type="match status" value="1"/>
</dbReference>
<organism evidence="1">
    <name type="scientific">Haptolina brevifila</name>
    <dbReference type="NCBI Taxonomy" id="156173"/>
    <lineage>
        <taxon>Eukaryota</taxon>
        <taxon>Haptista</taxon>
        <taxon>Haptophyta</taxon>
        <taxon>Prymnesiophyceae</taxon>
        <taxon>Prymnesiales</taxon>
        <taxon>Prymnesiaceae</taxon>
        <taxon>Haptolina</taxon>
    </lineage>
</organism>
<gene>
    <name evidence="1" type="ORF">CBRE1094_LOCUS65</name>
</gene>
<evidence type="ECO:0008006" key="2">
    <source>
        <dbReference type="Google" id="ProtNLM"/>
    </source>
</evidence>
<reference evidence="1" key="1">
    <citation type="submission" date="2021-01" db="EMBL/GenBank/DDBJ databases">
        <authorList>
            <person name="Corre E."/>
            <person name="Pelletier E."/>
            <person name="Niang G."/>
            <person name="Scheremetjew M."/>
            <person name="Finn R."/>
            <person name="Kale V."/>
            <person name="Holt S."/>
            <person name="Cochrane G."/>
            <person name="Meng A."/>
            <person name="Brown T."/>
            <person name="Cohen L."/>
        </authorList>
    </citation>
    <scope>NUCLEOTIDE SEQUENCE</scope>
    <source>
        <strain evidence="1">UTEX LB 985</strain>
    </source>
</reference>
<dbReference type="AlphaFoldDB" id="A0A7S2FCT2"/>
<protein>
    <recommendedName>
        <fullName evidence="2">Coenzyme Q-binding protein COQ10 START domain-containing protein</fullName>
    </recommendedName>
</protein>
<dbReference type="EMBL" id="HBGU01000134">
    <property type="protein sequence ID" value="CAD9388085.1"/>
    <property type="molecule type" value="Transcribed_RNA"/>
</dbReference>
<name>A0A7S2FCT2_9EUKA</name>
<proteinExistence type="predicted"/>